<gene>
    <name evidence="1" type="ORF">ECRASSUSDP1_LOCUS12389</name>
</gene>
<comment type="caution">
    <text evidence="1">The sequence shown here is derived from an EMBL/GenBank/DDBJ whole genome shotgun (WGS) entry which is preliminary data.</text>
</comment>
<evidence type="ECO:0000313" key="1">
    <source>
        <dbReference type="EMBL" id="CAI2371069.1"/>
    </source>
</evidence>
<accession>A0AAD1ULL2</accession>
<dbReference type="AlphaFoldDB" id="A0AAD1ULL2"/>
<name>A0AAD1ULL2_EUPCR</name>
<sequence length="118" mass="13402">MENIIEDFSVPMEASRHSVRESRINENILVKDKGRVMHAEVQSCRLDRLGLKRPINQPAMTFGSLKAEDLVLSKVEVKKENPCASRLLYPKLEKTASGSSSKRKFQQFKLRQSSTALI</sequence>
<dbReference type="EMBL" id="CAMPGE010012293">
    <property type="protein sequence ID" value="CAI2371069.1"/>
    <property type="molecule type" value="Genomic_DNA"/>
</dbReference>
<protein>
    <submittedName>
        <fullName evidence="1">Uncharacterized protein</fullName>
    </submittedName>
</protein>
<proteinExistence type="predicted"/>
<keyword evidence="2" id="KW-1185">Reference proteome</keyword>
<evidence type="ECO:0000313" key="2">
    <source>
        <dbReference type="Proteomes" id="UP001295684"/>
    </source>
</evidence>
<reference evidence="1" key="1">
    <citation type="submission" date="2023-07" db="EMBL/GenBank/DDBJ databases">
        <authorList>
            <consortium name="AG Swart"/>
            <person name="Singh M."/>
            <person name="Singh A."/>
            <person name="Seah K."/>
            <person name="Emmerich C."/>
        </authorList>
    </citation>
    <scope>NUCLEOTIDE SEQUENCE</scope>
    <source>
        <strain evidence="1">DP1</strain>
    </source>
</reference>
<dbReference type="Proteomes" id="UP001295684">
    <property type="component" value="Unassembled WGS sequence"/>
</dbReference>
<organism evidence="1 2">
    <name type="scientific">Euplotes crassus</name>
    <dbReference type="NCBI Taxonomy" id="5936"/>
    <lineage>
        <taxon>Eukaryota</taxon>
        <taxon>Sar</taxon>
        <taxon>Alveolata</taxon>
        <taxon>Ciliophora</taxon>
        <taxon>Intramacronucleata</taxon>
        <taxon>Spirotrichea</taxon>
        <taxon>Hypotrichia</taxon>
        <taxon>Euplotida</taxon>
        <taxon>Euplotidae</taxon>
        <taxon>Moneuplotes</taxon>
    </lineage>
</organism>